<dbReference type="Pfam" id="PF09898">
    <property type="entry name" value="DUF2125"/>
    <property type="match status" value="1"/>
</dbReference>
<feature type="region of interest" description="Disordered" evidence="1">
    <location>
        <begin position="1"/>
        <end position="35"/>
    </location>
</feature>
<accession>A0A4U1JWB9</accession>
<evidence type="ECO:0000256" key="1">
    <source>
        <dbReference type="SAM" id="MobiDB-lite"/>
    </source>
</evidence>
<dbReference type="Proteomes" id="UP000310597">
    <property type="component" value="Unassembled WGS sequence"/>
</dbReference>
<dbReference type="EMBL" id="SWJZ01000016">
    <property type="protein sequence ID" value="TKD22731.1"/>
    <property type="molecule type" value="Genomic_DNA"/>
</dbReference>
<organism evidence="2 3">
    <name type="scientific">Rhodobacter capsulatus</name>
    <name type="common">Rhodopseudomonas capsulata</name>
    <dbReference type="NCBI Taxonomy" id="1061"/>
    <lineage>
        <taxon>Bacteria</taxon>
        <taxon>Pseudomonadati</taxon>
        <taxon>Pseudomonadota</taxon>
        <taxon>Alphaproteobacteria</taxon>
        <taxon>Rhodobacterales</taxon>
        <taxon>Rhodobacter group</taxon>
        <taxon>Rhodobacter</taxon>
    </lineage>
</organism>
<dbReference type="AlphaFoldDB" id="A0A4U1JWB9"/>
<reference evidence="2 3" key="1">
    <citation type="submission" date="2019-04" db="EMBL/GenBank/DDBJ databases">
        <title>Draft Whole-Genome sequence of the purple photosynthetic bacterium Rhodobacter capsulatus SP108 with an indigenous class A beta-lactamase.</title>
        <authorList>
            <person name="Robertson S."/>
            <person name="Meyer T.E."/>
            <person name="Kyndt J.A."/>
        </authorList>
    </citation>
    <scope>NUCLEOTIDE SEQUENCE [LARGE SCALE GENOMIC DNA]</scope>
    <source>
        <strain evidence="2 3">SP108</strain>
    </source>
</reference>
<dbReference type="InterPro" id="IPR018666">
    <property type="entry name" value="DUF2125"/>
</dbReference>
<proteinExistence type="predicted"/>
<gene>
    <name evidence="2" type="ORF">FBT96_05290</name>
</gene>
<evidence type="ECO:0000313" key="3">
    <source>
        <dbReference type="Proteomes" id="UP000310597"/>
    </source>
</evidence>
<sequence length="388" mass="40538">MHAKAAMPAVKPRRAGLGRGETGIPDQRSVAENPKRLGHGWPSFFTGDKRKAGVWKEAAMRVWVWGAVLAGGLALADWGAGQGMAAWLRAALAGSGTAAAQVSAEGFPARVGVRLDAPRLTEAGRTVLALERLTITAPVWNPLSWRLDLPLPQRITWQGLPFEATGTRAALRVDAASGRDLPLAGIALRMEAPALRLAAAKAPSLAAESLALTLQPTDDPRLWQLTGKIAAPGLPPGLAAALSRQAGLSTPLPDRLDALTLEAGVEVAQPLALLSDAPAALTAVDLRRAALIWDGHRIAVSGRLTVTSDGLPEGTLTIALSDFPVWLDLGLAAGVVPPERKAMLAAMGEYLGRQSPDGAVRLPLSFAKGRMSLAAIPLGPAPRLPQRQ</sequence>
<protein>
    <submittedName>
        <fullName evidence="2">DUF2125 domain-containing protein</fullName>
    </submittedName>
</protein>
<name>A0A4U1JWB9_RHOCA</name>
<comment type="caution">
    <text evidence="2">The sequence shown here is derived from an EMBL/GenBank/DDBJ whole genome shotgun (WGS) entry which is preliminary data.</text>
</comment>
<evidence type="ECO:0000313" key="2">
    <source>
        <dbReference type="EMBL" id="TKD22731.1"/>
    </source>
</evidence>
<dbReference type="OrthoDB" id="7625707at2"/>